<feature type="chain" id="PRO_5043474271" evidence="2">
    <location>
        <begin position="19"/>
        <end position="312"/>
    </location>
</feature>
<evidence type="ECO:0000313" key="4">
    <source>
        <dbReference type="Proteomes" id="UP001321749"/>
    </source>
</evidence>
<keyword evidence="2" id="KW-0732">Signal</keyword>
<gene>
    <name evidence="3" type="ORF">QBC42DRAFT_328511</name>
</gene>
<reference evidence="3" key="2">
    <citation type="submission" date="2023-06" db="EMBL/GenBank/DDBJ databases">
        <authorList>
            <consortium name="Lawrence Berkeley National Laboratory"/>
            <person name="Mondo S.J."/>
            <person name="Hensen N."/>
            <person name="Bonometti L."/>
            <person name="Westerberg I."/>
            <person name="Brannstrom I.O."/>
            <person name="Guillou S."/>
            <person name="Cros-Aarteil S."/>
            <person name="Calhoun S."/>
            <person name="Haridas S."/>
            <person name="Kuo A."/>
            <person name="Pangilinan J."/>
            <person name="Riley R."/>
            <person name="Labutti K."/>
            <person name="Andreopoulos B."/>
            <person name="Lipzen A."/>
            <person name="Chen C."/>
            <person name="Yanf M."/>
            <person name="Daum C."/>
            <person name="Ng V."/>
            <person name="Clum A."/>
            <person name="Steindorff A."/>
            <person name="Ohm R."/>
            <person name="Martin F."/>
            <person name="Silar P."/>
            <person name="Natvig D."/>
            <person name="Lalanne C."/>
            <person name="Gautier V."/>
            <person name="Ament-Velasquez S.L."/>
            <person name="Kruys A."/>
            <person name="Hutchinson M.I."/>
            <person name="Powell A.J."/>
            <person name="Barry K."/>
            <person name="Miller A.N."/>
            <person name="Grigoriev I.V."/>
            <person name="Debuchy R."/>
            <person name="Gladieux P."/>
            <person name="Thoren M.H."/>
            <person name="Johannesson H."/>
        </authorList>
    </citation>
    <scope>NUCLEOTIDE SEQUENCE</scope>
    <source>
        <strain evidence="3">PSN324</strain>
    </source>
</reference>
<accession>A0AAV9HQI9</accession>
<feature type="signal peptide" evidence="2">
    <location>
        <begin position="1"/>
        <end position="18"/>
    </location>
</feature>
<dbReference type="EMBL" id="MU864980">
    <property type="protein sequence ID" value="KAK4461986.1"/>
    <property type="molecule type" value="Genomic_DNA"/>
</dbReference>
<name>A0AAV9HQI9_9PEZI</name>
<feature type="compositionally biased region" description="Basic and acidic residues" evidence="1">
    <location>
        <begin position="250"/>
        <end position="306"/>
    </location>
</feature>
<evidence type="ECO:0000256" key="2">
    <source>
        <dbReference type="SAM" id="SignalP"/>
    </source>
</evidence>
<dbReference type="AlphaFoldDB" id="A0AAV9HQI9"/>
<comment type="caution">
    <text evidence="3">The sequence shown here is derived from an EMBL/GenBank/DDBJ whole genome shotgun (WGS) entry which is preliminary data.</text>
</comment>
<evidence type="ECO:0000313" key="3">
    <source>
        <dbReference type="EMBL" id="KAK4461986.1"/>
    </source>
</evidence>
<sequence>MRFSILTAVAALSSGALAALRATEVVRLLDDLRRESSPLVRTSTLLDLENSRLLIRLRGPWSDIVTGLTSLTLDTKAAERTIKTRQSSSRSERYTGLDAVDISDTFHDYVISQIDLPTYLLEIAAVVRGDRNLGNTLAPLLKDYRDAVDDLTDTLADRVDDIAKRSIKDDGKVLDDALKAAYDTYRNVRDGLSISLGLSLGLGRGRYSNDGPAVDDKVEGAVLAETPATEKIETAEVKVEEPEKVDVAKVEEKVEEKPEKTEMVKGFTEVEEKPEVQTTGKPEEKEEEKAEEKPTEEKPEVSEKKVARAFTV</sequence>
<feature type="region of interest" description="Disordered" evidence="1">
    <location>
        <begin position="250"/>
        <end position="312"/>
    </location>
</feature>
<dbReference type="Proteomes" id="UP001321749">
    <property type="component" value="Unassembled WGS sequence"/>
</dbReference>
<reference evidence="3" key="1">
    <citation type="journal article" date="2023" name="Mol. Phylogenet. Evol.">
        <title>Genome-scale phylogeny and comparative genomics of the fungal order Sordariales.</title>
        <authorList>
            <person name="Hensen N."/>
            <person name="Bonometti L."/>
            <person name="Westerberg I."/>
            <person name="Brannstrom I.O."/>
            <person name="Guillou S."/>
            <person name="Cros-Aarteil S."/>
            <person name="Calhoun S."/>
            <person name="Haridas S."/>
            <person name="Kuo A."/>
            <person name="Mondo S."/>
            <person name="Pangilinan J."/>
            <person name="Riley R."/>
            <person name="LaButti K."/>
            <person name="Andreopoulos B."/>
            <person name="Lipzen A."/>
            <person name="Chen C."/>
            <person name="Yan M."/>
            <person name="Daum C."/>
            <person name="Ng V."/>
            <person name="Clum A."/>
            <person name="Steindorff A."/>
            <person name="Ohm R.A."/>
            <person name="Martin F."/>
            <person name="Silar P."/>
            <person name="Natvig D.O."/>
            <person name="Lalanne C."/>
            <person name="Gautier V."/>
            <person name="Ament-Velasquez S.L."/>
            <person name="Kruys A."/>
            <person name="Hutchinson M.I."/>
            <person name="Powell A.J."/>
            <person name="Barry K."/>
            <person name="Miller A.N."/>
            <person name="Grigoriev I.V."/>
            <person name="Debuchy R."/>
            <person name="Gladieux P."/>
            <person name="Hiltunen Thoren M."/>
            <person name="Johannesson H."/>
        </authorList>
    </citation>
    <scope>NUCLEOTIDE SEQUENCE</scope>
    <source>
        <strain evidence="3">PSN324</strain>
    </source>
</reference>
<keyword evidence="4" id="KW-1185">Reference proteome</keyword>
<proteinExistence type="predicted"/>
<organism evidence="3 4">
    <name type="scientific">Cladorrhinum samala</name>
    <dbReference type="NCBI Taxonomy" id="585594"/>
    <lineage>
        <taxon>Eukaryota</taxon>
        <taxon>Fungi</taxon>
        <taxon>Dikarya</taxon>
        <taxon>Ascomycota</taxon>
        <taxon>Pezizomycotina</taxon>
        <taxon>Sordariomycetes</taxon>
        <taxon>Sordariomycetidae</taxon>
        <taxon>Sordariales</taxon>
        <taxon>Podosporaceae</taxon>
        <taxon>Cladorrhinum</taxon>
    </lineage>
</organism>
<protein>
    <submittedName>
        <fullName evidence="3">Uncharacterized protein</fullName>
    </submittedName>
</protein>
<evidence type="ECO:0000256" key="1">
    <source>
        <dbReference type="SAM" id="MobiDB-lite"/>
    </source>
</evidence>